<dbReference type="GO" id="GO:0005886">
    <property type="term" value="C:plasma membrane"/>
    <property type="evidence" value="ECO:0007669"/>
    <property type="project" value="UniProtKB-SubCell"/>
</dbReference>
<name>A0A840QNX0_9BACI</name>
<keyword evidence="12" id="KW-0902">Two-component regulatory system</keyword>
<evidence type="ECO:0000256" key="11">
    <source>
        <dbReference type="ARBA" id="ARBA00022989"/>
    </source>
</evidence>
<dbReference type="SUPFAM" id="SSF103190">
    <property type="entry name" value="Sensory domain-like"/>
    <property type="match status" value="1"/>
</dbReference>
<evidence type="ECO:0000256" key="2">
    <source>
        <dbReference type="ARBA" id="ARBA00004651"/>
    </source>
</evidence>
<dbReference type="PRINTS" id="PR00344">
    <property type="entry name" value="BCTRLSENSOR"/>
</dbReference>
<keyword evidence="13 14" id="KW-0472">Membrane</keyword>
<dbReference type="Gene3D" id="3.30.450.20">
    <property type="entry name" value="PAS domain"/>
    <property type="match status" value="2"/>
</dbReference>
<dbReference type="SUPFAM" id="SSF55874">
    <property type="entry name" value="ATPase domain of HSP90 chaperone/DNA topoisomerase II/histidine kinase"/>
    <property type="match status" value="1"/>
</dbReference>
<dbReference type="SUPFAM" id="SSF55890">
    <property type="entry name" value="Sporulation response regulatory protein Spo0B"/>
    <property type="match status" value="1"/>
</dbReference>
<feature type="domain" description="Histidine kinase" evidence="15">
    <location>
        <begin position="334"/>
        <end position="529"/>
    </location>
</feature>
<dbReference type="EMBL" id="JACHHB010000004">
    <property type="protein sequence ID" value="MBB5173037.1"/>
    <property type="molecule type" value="Genomic_DNA"/>
</dbReference>
<feature type="transmembrane region" description="Helical" evidence="14">
    <location>
        <begin position="12"/>
        <end position="37"/>
    </location>
</feature>
<dbReference type="InterPro" id="IPR004358">
    <property type="entry name" value="Sig_transdc_His_kin-like_C"/>
</dbReference>
<keyword evidence="11 14" id="KW-1133">Transmembrane helix</keyword>
<reference evidence="16 17" key="1">
    <citation type="submission" date="2020-08" db="EMBL/GenBank/DDBJ databases">
        <title>Genomic Encyclopedia of Type Strains, Phase IV (KMG-IV): sequencing the most valuable type-strain genomes for metagenomic binning, comparative biology and taxonomic classification.</title>
        <authorList>
            <person name="Goeker M."/>
        </authorList>
    </citation>
    <scope>NUCLEOTIDE SEQUENCE [LARGE SCALE GENOMIC DNA]</scope>
    <source>
        <strain evidence="16 17">DSM 24696</strain>
    </source>
</reference>
<evidence type="ECO:0000256" key="5">
    <source>
        <dbReference type="ARBA" id="ARBA00022553"/>
    </source>
</evidence>
<dbReference type="GO" id="GO:0005524">
    <property type="term" value="F:ATP binding"/>
    <property type="evidence" value="ECO:0007669"/>
    <property type="project" value="UniProtKB-KW"/>
</dbReference>
<evidence type="ECO:0000313" key="17">
    <source>
        <dbReference type="Proteomes" id="UP000551878"/>
    </source>
</evidence>
<evidence type="ECO:0000256" key="9">
    <source>
        <dbReference type="ARBA" id="ARBA00022777"/>
    </source>
</evidence>
<proteinExistence type="predicted"/>
<evidence type="ECO:0000256" key="14">
    <source>
        <dbReference type="SAM" id="Phobius"/>
    </source>
</evidence>
<comment type="subcellular location">
    <subcellularLocation>
        <location evidence="2">Cell membrane</location>
        <topology evidence="2">Multi-pass membrane protein</topology>
    </subcellularLocation>
</comment>
<keyword evidence="4" id="KW-1003">Cell membrane</keyword>
<accession>A0A840QNX0</accession>
<dbReference type="Gene3D" id="3.30.565.10">
    <property type="entry name" value="Histidine kinase-like ATPase, C-terminal domain"/>
    <property type="match status" value="1"/>
</dbReference>
<dbReference type="InterPro" id="IPR035965">
    <property type="entry name" value="PAS-like_dom_sf"/>
</dbReference>
<sequence length="539" mass="60399">MKSLNKWPIRGKITLLSIGIVAFSLLIAGIIFVGYMYKTTEEELSQRSMITAQLIAQMEDVQQALEKNNPTETLQPKMEQIRAINGDDYIVMLNMDGKRLTHPIPERIGTKFAGGDEEPAFFEHNYVSKAQTNDSYTLRAFVPIMNESMEQIGVVVVGNEMPVFFSLLAETIDSFIFVIIFSMAFGTLGSWMLANHLKKQTFQLEPAELARLLTERDATFNAIHEGVLAIDDKENITVMNEAAKGMVKYVGNPVGRWIYDVIPDTRLPEILKVDKPLMQREFFLQDRLIFSNRIPIVSNGKTVGAVAVFQDKTEVTRLARELTGVQSFVDALRVKNHEYSNTLHTIAGLIELGESEKALDYIYERENEETSRSSFMIKQIHNDSVVGLLVGKMSRGRELGIDITINESSFLSLFPEGVNQDDFVVIIGNLIDNSIDAITEKGTDRGEIEVLLQEENDQYTIQVTDNGTGISSTDRELLFERGVSTKKGDERGIGLFLIRSIVDRVEGHVSIESTLGVGTTMKILFPHNGTKKERGRDGQ</sequence>
<evidence type="ECO:0000256" key="4">
    <source>
        <dbReference type="ARBA" id="ARBA00022475"/>
    </source>
</evidence>
<dbReference type="Proteomes" id="UP000551878">
    <property type="component" value="Unassembled WGS sequence"/>
</dbReference>
<dbReference type="SMART" id="SM00091">
    <property type="entry name" value="PAS"/>
    <property type="match status" value="1"/>
</dbReference>
<dbReference type="PROSITE" id="PS50109">
    <property type="entry name" value="HIS_KIN"/>
    <property type="match status" value="1"/>
</dbReference>
<keyword evidence="8" id="KW-0547">Nucleotide-binding</keyword>
<dbReference type="Gene3D" id="1.10.287.130">
    <property type="match status" value="1"/>
</dbReference>
<dbReference type="PANTHER" id="PTHR44936">
    <property type="entry name" value="SENSOR PROTEIN CREC"/>
    <property type="match status" value="1"/>
</dbReference>
<keyword evidence="9 16" id="KW-0418">Kinase</keyword>
<comment type="caution">
    <text evidence="16">The sequence shown here is derived from an EMBL/GenBank/DDBJ whole genome shotgun (WGS) entry which is preliminary data.</text>
</comment>
<gene>
    <name evidence="16" type="ORF">HNQ41_001200</name>
</gene>
<dbReference type="Pfam" id="PF14689">
    <property type="entry name" value="SPOB_a"/>
    <property type="match status" value="1"/>
</dbReference>
<keyword evidence="6 16" id="KW-0808">Transferase</keyword>
<dbReference type="InterPro" id="IPR036890">
    <property type="entry name" value="HATPase_C_sf"/>
</dbReference>
<evidence type="ECO:0000256" key="1">
    <source>
        <dbReference type="ARBA" id="ARBA00000085"/>
    </source>
</evidence>
<evidence type="ECO:0000259" key="15">
    <source>
        <dbReference type="PROSITE" id="PS50109"/>
    </source>
</evidence>
<evidence type="ECO:0000256" key="6">
    <source>
        <dbReference type="ARBA" id="ARBA00022679"/>
    </source>
</evidence>
<dbReference type="InterPro" id="IPR050980">
    <property type="entry name" value="2C_sensor_his_kinase"/>
</dbReference>
<keyword evidence="17" id="KW-1185">Reference proteome</keyword>
<keyword evidence="5" id="KW-0597">Phosphoprotein</keyword>
<dbReference type="InterPro" id="IPR016120">
    <property type="entry name" value="Sig_transdc_His_kin_SpoOB"/>
</dbReference>
<dbReference type="SMART" id="SM00387">
    <property type="entry name" value="HATPase_c"/>
    <property type="match status" value="1"/>
</dbReference>
<organism evidence="16 17">
    <name type="scientific">Texcoconibacillus texcoconensis</name>
    <dbReference type="NCBI Taxonomy" id="1095777"/>
    <lineage>
        <taxon>Bacteria</taxon>
        <taxon>Bacillati</taxon>
        <taxon>Bacillota</taxon>
        <taxon>Bacilli</taxon>
        <taxon>Bacillales</taxon>
        <taxon>Bacillaceae</taxon>
        <taxon>Texcoconibacillus</taxon>
    </lineage>
</organism>
<protein>
    <recommendedName>
        <fullName evidence="3">histidine kinase</fullName>
        <ecNumber evidence="3">2.7.13.3</ecNumber>
    </recommendedName>
</protein>
<feature type="transmembrane region" description="Helical" evidence="14">
    <location>
        <begin position="174"/>
        <end position="194"/>
    </location>
</feature>
<dbReference type="PANTHER" id="PTHR44936:SF10">
    <property type="entry name" value="SENSOR PROTEIN RSTB"/>
    <property type="match status" value="1"/>
</dbReference>
<comment type="catalytic activity">
    <reaction evidence="1">
        <text>ATP + protein L-histidine = ADP + protein N-phospho-L-histidine.</text>
        <dbReference type="EC" id="2.7.13.3"/>
    </reaction>
</comment>
<evidence type="ECO:0000256" key="13">
    <source>
        <dbReference type="ARBA" id="ARBA00023136"/>
    </source>
</evidence>
<dbReference type="SUPFAM" id="SSF55785">
    <property type="entry name" value="PYP-like sensor domain (PAS domain)"/>
    <property type="match status" value="1"/>
</dbReference>
<dbReference type="RefSeq" id="WP_184663484.1">
    <property type="nucleotide sequence ID" value="NZ_JACHHB010000004.1"/>
</dbReference>
<evidence type="ECO:0000256" key="10">
    <source>
        <dbReference type="ARBA" id="ARBA00022840"/>
    </source>
</evidence>
<dbReference type="AlphaFoldDB" id="A0A840QNX0"/>
<dbReference type="InterPro" id="IPR003594">
    <property type="entry name" value="HATPase_dom"/>
</dbReference>
<dbReference type="InterPro" id="IPR005467">
    <property type="entry name" value="His_kinase_dom"/>
</dbReference>
<evidence type="ECO:0000256" key="12">
    <source>
        <dbReference type="ARBA" id="ARBA00023012"/>
    </source>
</evidence>
<dbReference type="InterPro" id="IPR033463">
    <property type="entry name" value="sCache_3"/>
</dbReference>
<dbReference type="Pfam" id="PF02518">
    <property type="entry name" value="HATPase_c"/>
    <property type="match status" value="1"/>
</dbReference>
<dbReference type="InterPro" id="IPR039506">
    <property type="entry name" value="SPOB_a"/>
</dbReference>
<dbReference type="GO" id="GO:0000155">
    <property type="term" value="F:phosphorelay sensor kinase activity"/>
    <property type="evidence" value="ECO:0007669"/>
    <property type="project" value="InterPro"/>
</dbReference>
<evidence type="ECO:0000256" key="3">
    <source>
        <dbReference type="ARBA" id="ARBA00012438"/>
    </source>
</evidence>
<dbReference type="InterPro" id="IPR029151">
    <property type="entry name" value="Sensor-like_sf"/>
</dbReference>
<evidence type="ECO:0000313" key="16">
    <source>
        <dbReference type="EMBL" id="MBB5173037.1"/>
    </source>
</evidence>
<dbReference type="Pfam" id="PF17203">
    <property type="entry name" value="sCache_3_2"/>
    <property type="match status" value="1"/>
</dbReference>
<evidence type="ECO:0000256" key="8">
    <source>
        <dbReference type="ARBA" id="ARBA00022741"/>
    </source>
</evidence>
<dbReference type="InterPro" id="IPR000014">
    <property type="entry name" value="PAS"/>
</dbReference>
<keyword evidence="10" id="KW-0067">ATP-binding</keyword>
<keyword evidence="7 14" id="KW-0812">Transmembrane</keyword>
<evidence type="ECO:0000256" key="7">
    <source>
        <dbReference type="ARBA" id="ARBA00022692"/>
    </source>
</evidence>
<dbReference type="EC" id="2.7.13.3" evidence="3"/>